<organism evidence="2 3">
    <name type="scientific">Caproicibacterium amylolyticum</name>
    <dbReference type="NCBI Taxonomy" id="2766537"/>
    <lineage>
        <taxon>Bacteria</taxon>
        <taxon>Bacillati</taxon>
        <taxon>Bacillota</taxon>
        <taxon>Clostridia</taxon>
        <taxon>Eubacteriales</taxon>
        <taxon>Oscillospiraceae</taxon>
        <taxon>Caproicibacterium</taxon>
    </lineage>
</organism>
<evidence type="ECO:0000313" key="2">
    <source>
        <dbReference type="EMBL" id="QNO18748.1"/>
    </source>
</evidence>
<dbReference type="AlphaFoldDB" id="A0A7G9WJ86"/>
<evidence type="ECO:0000313" key="3">
    <source>
        <dbReference type="Proteomes" id="UP000516046"/>
    </source>
</evidence>
<name>A0A7G9WJ86_9FIRM</name>
<dbReference type="EMBL" id="CP060696">
    <property type="protein sequence ID" value="QNO18748.1"/>
    <property type="molecule type" value="Genomic_DNA"/>
</dbReference>
<sequence>MKKLKIFQKSLCFFCAMTMIVCSTAPAFASEQSTKQISLQNTNNIASSSHNFMRWGDATIRAYNNRNGFLSDPVSVKNKYSSWSTQPYYIISRDDYVTYSAQGCNEWHISIPVQTMDTQYVKISDKINTGLPAFFESDLPLNTYFTVEFTIPFVSTQWLSIDRVVNDTYFTGMEGQITVG</sequence>
<keyword evidence="3" id="KW-1185">Reference proteome</keyword>
<feature type="chain" id="PRO_5028844840" evidence="1">
    <location>
        <begin position="30"/>
        <end position="180"/>
    </location>
</feature>
<dbReference type="KEGG" id="caml:H6X83_03700"/>
<evidence type="ECO:0000256" key="1">
    <source>
        <dbReference type="SAM" id="SignalP"/>
    </source>
</evidence>
<proteinExistence type="predicted"/>
<accession>A0A7G9WJ86</accession>
<feature type="signal peptide" evidence="1">
    <location>
        <begin position="1"/>
        <end position="29"/>
    </location>
</feature>
<reference evidence="2 3" key="1">
    <citation type="submission" date="2020-08" db="EMBL/GenBank/DDBJ databases">
        <authorList>
            <person name="Ren C."/>
            <person name="Gu Y."/>
            <person name="Xu Y."/>
        </authorList>
    </citation>
    <scope>NUCLEOTIDE SEQUENCE [LARGE SCALE GENOMIC DNA]</scope>
    <source>
        <strain evidence="2 3">LBM18003</strain>
    </source>
</reference>
<protein>
    <submittedName>
        <fullName evidence="2">Uncharacterized protein</fullName>
    </submittedName>
</protein>
<dbReference type="RefSeq" id="WP_212507816.1">
    <property type="nucleotide sequence ID" value="NZ_CP060696.1"/>
</dbReference>
<keyword evidence="1" id="KW-0732">Signal</keyword>
<gene>
    <name evidence="2" type="ORF">H6X83_03700</name>
</gene>
<dbReference type="Proteomes" id="UP000516046">
    <property type="component" value="Chromosome"/>
</dbReference>